<evidence type="ECO:0000313" key="2">
    <source>
        <dbReference type="EMBL" id="GLI38485.1"/>
    </source>
</evidence>
<dbReference type="AlphaFoldDB" id="A0A9W6G119"/>
<dbReference type="Proteomes" id="UP001144352">
    <property type="component" value="Unassembled WGS sequence"/>
</dbReference>
<dbReference type="EMBL" id="BSDS01000001">
    <property type="protein sequence ID" value="GLI38485.1"/>
    <property type="molecule type" value="Genomic_DNA"/>
</dbReference>
<keyword evidence="1" id="KW-0175">Coiled coil</keyword>
<organism evidence="2 3">
    <name type="scientific">Geobacter hydrogenophilus</name>
    <dbReference type="NCBI Taxonomy" id="40983"/>
    <lineage>
        <taxon>Bacteria</taxon>
        <taxon>Pseudomonadati</taxon>
        <taxon>Thermodesulfobacteriota</taxon>
        <taxon>Desulfuromonadia</taxon>
        <taxon>Geobacterales</taxon>
        <taxon>Geobacteraceae</taxon>
        <taxon>Geobacter</taxon>
    </lineage>
</organism>
<dbReference type="RefSeq" id="WP_281875249.1">
    <property type="nucleotide sequence ID" value="NZ_BSDS01000001.1"/>
</dbReference>
<gene>
    <name evidence="2" type="ORF">GHYDROH2_19860</name>
</gene>
<comment type="caution">
    <text evidence="2">The sequence shown here is derived from an EMBL/GenBank/DDBJ whole genome shotgun (WGS) entry which is preliminary data.</text>
</comment>
<evidence type="ECO:0000313" key="3">
    <source>
        <dbReference type="Proteomes" id="UP001144352"/>
    </source>
</evidence>
<protein>
    <submittedName>
        <fullName evidence="2">Uncharacterized protein</fullName>
    </submittedName>
</protein>
<feature type="coiled-coil region" evidence="1">
    <location>
        <begin position="3"/>
        <end position="30"/>
    </location>
</feature>
<proteinExistence type="predicted"/>
<sequence>MDFSEQSKLASEAEALLRQLLEEALSLLKNFDTSTNDEFEETLRRREVILERFHALDRLMKCQQGDMSAKEWALLEDFRRSREDLIKKILETDSLVVALARDQLSVIKGDLATLVKGKNALHAYEGASLVRSRTLSDSA</sequence>
<accession>A0A9W6G119</accession>
<evidence type="ECO:0000256" key="1">
    <source>
        <dbReference type="SAM" id="Coils"/>
    </source>
</evidence>
<name>A0A9W6G119_9BACT</name>
<reference evidence="2" key="1">
    <citation type="submission" date="2022-12" db="EMBL/GenBank/DDBJ databases">
        <title>Reference genome sequencing for broad-spectrum identification of bacterial and archaeal isolates by mass spectrometry.</title>
        <authorList>
            <person name="Sekiguchi Y."/>
            <person name="Tourlousse D.M."/>
        </authorList>
    </citation>
    <scope>NUCLEOTIDE SEQUENCE</scope>
    <source>
        <strain evidence="2">H2</strain>
    </source>
</reference>
<keyword evidence="3" id="KW-1185">Reference proteome</keyword>